<dbReference type="NCBIfam" id="TIGR00500">
    <property type="entry name" value="met_pdase_I"/>
    <property type="match status" value="1"/>
</dbReference>
<feature type="binding site" evidence="6">
    <location>
        <position position="174"/>
    </location>
    <ligand>
        <name>a divalent metal cation</name>
        <dbReference type="ChEBI" id="CHEBI:60240"/>
        <label>2</label>
        <note>catalytic</note>
    </ligand>
</feature>
<accession>A0ABW5BNX2</accession>
<comment type="similarity">
    <text evidence="6">Belongs to the peptidase M24A family. Methionine aminopeptidase type 1 subfamily.</text>
</comment>
<evidence type="ECO:0000313" key="10">
    <source>
        <dbReference type="Proteomes" id="UP001597294"/>
    </source>
</evidence>
<dbReference type="PANTHER" id="PTHR43330:SF27">
    <property type="entry name" value="METHIONINE AMINOPEPTIDASE"/>
    <property type="match status" value="1"/>
</dbReference>
<organism evidence="9 10">
    <name type="scientific">Kiloniella antarctica</name>
    <dbReference type="NCBI Taxonomy" id="1550907"/>
    <lineage>
        <taxon>Bacteria</taxon>
        <taxon>Pseudomonadati</taxon>
        <taxon>Pseudomonadota</taxon>
        <taxon>Alphaproteobacteria</taxon>
        <taxon>Rhodospirillales</taxon>
        <taxon>Kiloniellaceae</taxon>
        <taxon>Kiloniella</taxon>
    </lineage>
</organism>
<dbReference type="InterPro" id="IPR000994">
    <property type="entry name" value="Pept_M24"/>
</dbReference>
<feature type="binding site" evidence="6">
    <location>
        <position position="111"/>
    </location>
    <ligand>
        <name>a divalent metal cation</name>
        <dbReference type="ChEBI" id="CHEBI:60240"/>
        <label>1</label>
    </ligand>
</feature>
<dbReference type="CDD" id="cd01086">
    <property type="entry name" value="MetAP1"/>
    <property type="match status" value="1"/>
</dbReference>
<evidence type="ECO:0000256" key="4">
    <source>
        <dbReference type="ARBA" id="ARBA00022723"/>
    </source>
</evidence>
<dbReference type="HAMAP" id="MF_01974">
    <property type="entry name" value="MetAP_1"/>
    <property type="match status" value="1"/>
</dbReference>
<comment type="caution">
    <text evidence="9">The sequence shown here is derived from an EMBL/GenBank/DDBJ whole genome shotgun (WGS) entry which is preliminary data.</text>
</comment>
<dbReference type="InterPro" id="IPR001714">
    <property type="entry name" value="Pept_M24_MAP"/>
</dbReference>
<evidence type="ECO:0000256" key="1">
    <source>
        <dbReference type="ARBA" id="ARBA00002521"/>
    </source>
</evidence>
<evidence type="ECO:0000256" key="5">
    <source>
        <dbReference type="ARBA" id="ARBA00022801"/>
    </source>
</evidence>
<dbReference type="Proteomes" id="UP001597294">
    <property type="component" value="Unassembled WGS sequence"/>
</dbReference>
<keyword evidence="5 6" id="KW-0378">Hydrolase</keyword>
<feature type="binding site" evidence="6">
    <location>
        <position position="82"/>
    </location>
    <ligand>
        <name>substrate</name>
    </ligand>
</feature>
<gene>
    <name evidence="6 9" type="primary">map</name>
    <name evidence="9" type="ORF">ACFSKO_18620</name>
</gene>
<dbReference type="EMBL" id="JBHUII010000013">
    <property type="protein sequence ID" value="MFD2207637.1"/>
    <property type="molecule type" value="Genomic_DNA"/>
</dbReference>
<dbReference type="InterPro" id="IPR036005">
    <property type="entry name" value="Creatinase/aminopeptidase-like"/>
</dbReference>
<feature type="binding site" evidence="6">
    <location>
        <position position="238"/>
    </location>
    <ligand>
        <name>a divalent metal cation</name>
        <dbReference type="ChEBI" id="CHEBI:60240"/>
        <label>2</label>
        <note>catalytic</note>
    </ligand>
</feature>
<evidence type="ECO:0000256" key="3">
    <source>
        <dbReference type="ARBA" id="ARBA00022670"/>
    </source>
</evidence>
<dbReference type="PRINTS" id="PR00599">
    <property type="entry name" value="MAPEPTIDASE"/>
</dbReference>
<evidence type="ECO:0000259" key="8">
    <source>
        <dbReference type="Pfam" id="PF00557"/>
    </source>
</evidence>
<comment type="subunit">
    <text evidence="6">Monomer.</text>
</comment>
<feature type="binding site" evidence="6">
    <location>
        <position position="111"/>
    </location>
    <ligand>
        <name>a divalent metal cation</name>
        <dbReference type="ChEBI" id="CHEBI:60240"/>
        <label>2</label>
        <note>catalytic</note>
    </ligand>
</feature>
<keyword evidence="2 6" id="KW-0031">Aminopeptidase</keyword>
<comment type="catalytic activity">
    <reaction evidence="6 7">
        <text>Release of N-terminal amino acids, preferentially methionine, from peptides and arylamides.</text>
        <dbReference type="EC" id="3.4.11.18"/>
    </reaction>
</comment>
<dbReference type="PANTHER" id="PTHR43330">
    <property type="entry name" value="METHIONINE AMINOPEPTIDASE"/>
    <property type="match status" value="1"/>
</dbReference>
<dbReference type="GO" id="GO:0004239">
    <property type="term" value="F:initiator methionyl aminopeptidase activity"/>
    <property type="evidence" value="ECO:0007669"/>
    <property type="project" value="UniProtKB-EC"/>
</dbReference>
<protein>
    <recommendedName>
        <fullName evidence="6 7">Methionine aminopeptidase</fullName>
        <shortName evidence="6">MAP</shortName>
        <shortName evidence="6">MetAP</shortName>
        <ecNumber evidence="6 7">3.4.11.18</ecNumber>
    </recommendedName>
    <alternativeName>
        <fullName evidence="6">Peptidase M</fullName>
    </alternativeName>
</protein>
<dbReference type="PROSITE" id="PS00680">
    <property type="entry name" value="MAP_1"/>
    <property type="match status" value="1"/>
</dbReference>
<dbReference type="InterPro" id="IPR002467">
    <property type="entry name" value="Pept_M24A_MAP1"/>
</dbReference>
<keyword evidence="10" id="KW-1185">Reference proteome</keyword>
<evidence type="ECO:0000256" key="6">
    <source>
        <dbReference type="HAMAP-Rule" id="MF_01974"/>
    </source>
</evidence>
<evidence type="ECO:0000313" key="9">
    <source>
        <dbReference type="EMBL" id="MFD2207637.1"/>
    </source>
</evidence>
<comment type="cofactor">
    <cofactor evidence="6">
        <name>Co(2+)</name>
        <dbReference type="ChEBI" id="CHEBI:48828"/>
    </cofactor>
    <cofactor evidence="6">
        <name>Zn(2+)</name>
        <dbReference type="ChEBI" id="CHEBI:29105"/>
    </cofactor>
    <cofactor evidence="6">
        <name>Mn(2+)</name>
        <dbReference type="ChEBI" id="CHEBI:29035"/>
    </cofactor>
    <cofactor evidence="6">
        <name>Fe(2+)</name>
        <dbReference type="ChEBI" id="CHEBI:29033"/>
    </cofactor>
    <text evidence="6">Binds 2 divalent metal cations per subunit. Has a high-affinity and a low affinity metal-binding site. The true nature of the physiological cofactor is under debate. The enzyme is active with cobalt, zinc, manganese or divalent iron ions. Most likely, methionine aminopeptidases function as mononuclear Fe(2+)-metalloproteases under physiological conditions, and the catalytically relevant metal-binding site has been assigned to the histidine-containing high-affinity site.</text>
</comment>
<feature type="domain" description="Peptidase M24" evidence="8">
    <location>
        <begin position="15"/>
        <end position="244"/>
    </location>
</feature>
<keyword evidence="3 6" id="KW-0645">Protease</keyword>
<dbReference type="Pfam" id="PF00557">
    <property type="entry name" value="Peptidase_M24"/>
    <property type="match status" value="1"/>
</dbReference>
<evidence type="ECO:0000256" key="7">
    <source>
        <dbReference type="RuleBase" id="RU003653"/>
    </source>
</evidence>
<keyword evidence="4 6" id="KW-0479">Metal-binding</keyword>
<proteinExistence type="inferred from homology"/>
<feature type="binding site" evidence="6">
    <location>
        <position position="181"/>
    </location>
    <ligand>
        <name>substrate</name>
    </ligand>
</feature>
<dbReference type="Gene3D" id="3.90.230.10">
    <property type="entry name" value="Creatinase/methionine aminopeptidase superfamily"/>
    <property type="match status" value="1"/>
</dbReference>
<dbReference type="SUPFAM" id="SSF55920">
    <property type="entry name" value="Creatinase/aminopeptidase"/>
    <property type="match status" value="1"/>
</dbReference>
<comment type="function">
    <text evidence="1 6">Removes the N-terminal methionine from nascent proteins. The N-terminal methionine is often cleaved when the second residue in the primary sequence is small and uncharged (Met-Ala-, Cys, Gly, Pro, Ser, Thr, or Val). Requires deformylation of the N(alpha)-formylated initiator methionine before it can be hydrolyzed.</text>
</comment>
<feature type="binding site" evidence="6">
    <location>
        <position position="238"/>
    </location>
    <ligand>
        <name>a divalent metal cation</name>
        <dbReference type="ChEBI" id="CHEBI:60240"/>
        <label>1</label>
    </ligand>
</feature>
<reference evidence="10" key="1">
    <citation type="journal article" date="2019" name="Int. J. Syst. Evol. Microbiol.">
        <title>The Global Catalogue of Microorganisms (GCM) 10K type strain sequencing project: providing services to taxonomists for standard genome sequencing and annotation.</title>
        <authorList>
            <consortium name="The Broad Institute Genomics Platform"/>
            <consortium name="The Broad Institute Genome Sequencing Center for Infectious Disease"/>
            <person name="Wu L."/>
            <person name="Ma J."/>
        </authorList>
    </citation>
    <scope>NUCLEOTIDE SEQUENCE [LARGE SCALE GENOMIC DNA]</scope>
    <source>
        <strain evidence="10">CGMCC 4.7192</strain>
    </source>
</reference>
<sequence>MLPGKPVIKTDEAIERMRRSGALTAKVLEAVAEIIKPGISTMEINDFCENYIIQNLDAVPGSKGQYDYPYAVNTSLNHVICHGMPSDKVRLKNGDILNVDLTVLKDGYYGDSSKMFTVGEIKPFAQQLIDTTQHCLYSAIQQVKPGITLGDIGFIIQNIAEKKRYSVVREFCGHGIGASMHEVPDVAHFGSPNQGLKLKEGMTFTIEPMINQGKAAIRQHPDGWTITTKDRRLSAQWEHTILVTRTGYEILTFRDEEHGNIPRVT</sequence>
<dbReference type="RefSeq" id="WP_380254486.1">
    <property type="nucleotide sequence ID" value="NZ_JBHUII010000013.1"/>
</dbReference>
<feature type="binding site" evidence="6">
    <location>
        <position position="100"/>
    </location>
    <ligand>
        <name>a divalent metal cation</name>
        <dbReference type="ChEBI" id="CHEBI:60240"/>
        <label>1</label>
    </ligand>
</feature>
<dbReference type="EC" id="3.4.11.18" evidence="6 7"/>
<name>A0ABW5BNX2_9PROT</name>
<feature type="binding site" evidence="6">
    <location>
        <position position="207"/>
    </location>
    <ligand>
        <name>a divalent metal cation</name>
        <dbReference type="ChEBI" id="CHEBI:60240"/>
        <label>2</label>
        <note>catalytic</note>
    </ligand>
</feature>
<evidence type="ECO:0000256" key="2">
    <source>
        <dbReference type="ARBA" id="ARBA00022438"/>
    </source>
</evidence>